<evidence type="ECO:0000256" key="3">
    <source>
        <dbReference type="ARBA" id="ARBA00022679"/>
    </source>
</evidence>
<gene>
    <name evidence="7" type="ordered locus">Arad_12049</name>
</gene>
<dbReference type="EC" id="2.1.1.72" evidence="1"/>
<dbReference type="PANTHER" id="PTHR33841">
    <property type="entry name" value="DNA METHYLTRANSFERASE YEEA-RELATED"/>
    <property type="match status" value="1"/>
</dbReference>
<keyword evidence="7" id="KW-0614">Plasmid</keyword>
<dbReference type="HOGENOM" id="CLU_005831_1_1_5"/>
<dbReference type="PANTHER" id="PTHR33841:SF1">
    <property type="entry name" value="DNA METHYLTRANSFERASE A"/>
    <property type="match status" value="1"/>
</dbReference>
<geneLocation type="plasmid" evidence="7 8">
    <name>pAtK84c</name>
</geneLocation>
<dbReference type="Proteomes" id="UP000001600">
    <property type="component" value="Plasmid pAtK84c"/>
</dbReference>
<dbReference type="InterPro" id="IPR029063">
    <property type="entry name" value="SAM-dependent_MTases_sf"/>
</dbReference>
<dbReference type="SUPFAM" id="SSF53335">
    <property type="entry name" value="S-adenosyl-L-methionine-dependent methyltransferases"/>
    <property type="match status" value="1"/>
</dbReference>
<dbReference type="InterPro" id="IPR046819">
    <property type="entry name" value="MmeI_hel"/>
</dbReference>
<dbReference type="KEGG" id="ara:Arad_12049"/>
<keyword evidence="3" id="KW-0808">Transferase</keyword>
<name>B9JPQ6_RHIR8</name>
<dbReference type="AlphaFoldDB" id="B9JPQ6"/>
<dbReference type="InterPro" id="IPR046816">
    <property type="entry name" value="MmeI_Mtase"/>
</dbReference>
<evidence type="ECO:0000256" key="4">
    <source>
        <dbReference type="ARBA" id="ARBA00047942"/>
    </source>
</evidence>
<dbReference type="GO" id="GO:0032259">
    <property type="term" value="P:methylation"/>
    <property type="evidence" value="ECO:0007669"/>
    <property type="project" value="UniProtKB-KW"/>
</dbReference>
<dbReference type="InterPro" id="IPR050953">
    <property type="entry name" value="N4_N6_ade-DNA_methylase"/>
</dbReference>
<evidence type="ECO:0000259" key="6">
    <source>
        <dbReference type="Pfam" id="PF20473"/>
    </source>
</evidence>
<dbReference type="Pfam" id="PF20465">
    <property type="entry name" value="MmeI_hel"/>
    <property type="match status" value="1"/>
</dbReference>
<evidence type="ECO:0000256" key="2">
    <source>
        <dbReference type="ARBA" id="ARBA00022603"/>
    </source>
</evidence>
<evidence type="ECO:0000313" key="8">
    <source>
        <dbReference type="Proteomes" id="UP000001600"/>
    </source>
</evidence>
<dbReference type="Gene3D" id="3.40.50.150">
    <property type="entry name" value="Vaccinia Virus protein VP39"/>
    <property type="match status" value="1"/>
</dbReference>
<feature type="domain" description="MmeI-like helicase spacer" evidence="5">
    <location>
        <begin position="182"/>
        <end position="252"/>
    </location>
</feature>
<dbReference type="RefSeq" id="WP_012653121.1">
    <property type="nucleotide sequence ID" value="NC_011987.1"/>
</dbReference>
<evidence type="ECO:0000313" key="7">
    <source>
        <dbReference type="EMBL" id="ACM31125.1"/>
    </source>
</evidence>
<evidence type="ECO:0000256" key="1">
    <source>
        <dbReference type="ARBA" id="ARBA00011900"/>
    </source>
</evidence>
<protein>
    <recommendedName>
        <fullName evidence="1">site-specific DNA-methyltransferase (adenine-specific)</fullName>
        <ecNumber evidence="1">2.1.1.72</ecNumber>
    </recommendedName>
</protein>
<evidence type="ECO:0000259" key="5">
    <source>
        <dbReference type="Pfam" id="PF20465"/>
    </source>
</evidence>
<dbReference type="GO" id="GO:0009007">
    <property type="term" value="F:site-specific DNA-methyltransferase (adenine-specific) activity"/>
    <property type="evidence" value="ECO:0007669"/>
    <property type="project" value="UniProtKB-EC"/>
</dbReference>
<dbReference type="Pfam" id="PF20473">
    <property type="entry name" value="MmeI_Mtase"/>
    <property type="match status" value="1"/>
</dbReference>
<dbReference type="REBASE" id="20028">
    <property type="entry name" value="AraK84ORF12049P"/>
</dbReference>
<organism evidence="7 8">
    <name type="scientific">Rhizobium rhizogenes (strain K84 / ATCC BAA-868)</name>
    <name type="common">Agrobacterium radiobacter</name>
    <dbReference type="NCBI Taxonomy" id="311403"/>
    <lineage>
        <taxon>Bacteria</taxon>
        <taxon>Pseudomonadati</taxon>
        <taxon>Pseudomonadota</taxon>
        <taxon>Alphaproteobacteria</taxon>
        <taxon>Hyphomicrobiales</taxon>
        <taxon>Rhizobiaceae</taxon>
        <taxon>Rhizobium/Agrobacterium group</taxon>
        <taxon>Rhizobium</taxon>
    </lineage>
</organism>
<dbReference type="EMBL" id="CP000631">
    <property type="protein sequence ID" value="ACM31125.1"/>
    <property type="molecule type" value="Genomic_DNA"/>
</dbReference>
<comment type="catalytic activity">
    <reaction evidence="4">
        <text>a 2'-deoxyadenosine in DNA + S-adenosyl-L-methionine = an N(6)-methyl-2'-deoxyadenosine in DNA + S-adenosyl-L-homocysteine + H(+)</text>
        <dbReference type="Rhea" id="RHEA:15197"/>
        <dbReference type="Rhea" id="RHEA-COMP:12418"/>
        <dbReference type="Rhea" id="RHEA-COMP:12419"/>
        <dbReference type="ChEBI" id="CHEBI:15378"/>
        <dbReference type="ChEBI" id="CHEBI:57856"/>
        <dbReference type="ChEBI" id="CHEBI:59789"/>
        <dbReference type="ChEBI" id="CHEBI:90615"/>
        <dbReference type="ChEBI" id="CHEBI:90616"/>
        <dbReference type="EC" id="2.1.1.72"/>
    </reaction>
</comment>
<proteinExistence type="predicted"/>
<accession>B9JPQ6</accession>
<keyword evidence="2" id="KW-0489">Methyltransferase</keyword>
<sequence>MTPDQFIAKWKHSTLKERSASQSHFNDLCDVLGVDKPTDVDQKGDWYCFERGASKTAGGEGWADVWKRGHFGWEYKGKRRDLTAAYAQLQQYAVALENPPLLVVSDMDRFIVHTNWTNTVSAVHTIQLDDLRDAGKRDLLRWVFTDPERLKPAKTIDALTREAADKFAGLAIRLHQKGQDPHEVAHFVNRLVFCMFAEDINLLPRHLFSQILDKAFHKPDIAKGLMEQLFAAMKSGGLFGVDEIEWFNGGLFDNATALPLTRDDLKIIGEAAALDWSDIDPSIFGTLFERGLDPTKRSQLGAHYTDPEKIMMIVRPVILEPLWQEWETVKATIEKPRTSEKRRRDLLGGFLERLRQFRVLDPACGSGNFLYLALLGLKDLEHRVNLEAEAMGFGRQFPTVGPQGVGGIELNPYAAELARVTVWIGEIQWMRKNGFDVERKPILRPLDNIQCRDALLNKDGTEAVWPEAHVTIGNPPFIGDKKMISLLGEPYVEQLRRTFAGRVPGSADFVMYWFEKARARILAKAQERAGFVATQSIRRGASSDILKRIVETGSIFDAWDDEEWTVDGAAVRVSLICFDGMKGGGAKRDGVEVPIIHSDLSVDAADTTMAVQLAQNRRLSFQGPVKVGAFDIEGDLARKWLSRPLNPNGRPNADVLRPWANGNDITRRPSGKWIIDFGELDETAASLFEDPFAHIITYVKPDRDKNRRDRRRIKYWQHGETVPGLRKTVDHLERFIITPRVAKHRLFVWMHKSVLPDSRLVAIARDDDATFGILHSRYHEQWTLRLGGWHGVGNDPQYTPSMGFETFPFPEGLTPDIPAAKFAGDSRALAIAAAAKRLNDLRENWLNPADLVRREAEVMTGFPDRILPVDEKAAQELKSRTLTLLYNARPAWLNDAHKVLDTAVAQAYGWPDGLSDEEVLARLLALNQQRGITPVAKPKSKTLEKTKAAAE</sequence>
<feature type="domain" description="MmeI-like DNA-methyltransferase" evidence="6">
    <location>
        <begin position="343"/>
        <end position="578"/>
    </location>
</feature>
<reference evidence="7 8" key="1">
    <citation type="journal article" date="2009" name="J. Bacteriol.">
        <title>Genome sequences of three Agrobacterium biovars help elucidate the evolution of multichromosome genomes in bacteria.</title>
        <authorList>
            <person name="Slater S.C."/>
            <person name="Goldman B.S."/>
            <person name="Goodner B."/>
            <person name="Setubal J.C."/>
            <person name="Farrand S.K."/>
            <person name="Nester E.W."/>
            <person name="Burr T.J."/>
            <person name="Banta L."/>
            <person name="Dickerman A.W."/>
            <person name="Paulsen I."/>
            <person name="Otten L."/>
            <person name="Suen G."/>
            <person name="Welch R."/>
            <person name="Almeida N.F."/>
            <person name="Arnold F."/>
            <person name="Burton O.T."/>
            <person name="Du Z."/>
            <person name="Ewing A."/>
            <person name="Godsy E."/>
            <person name="Heisel S."/>
            <person name="Houmiel K.L."/>
            <person name="Jhaveri J."/>
            <person name="Lu J."/>
            <person name="Miller N.M."/>
            <person name="Norton S."/>
            <person name="Chen Q."/>
            <person name="Phoolcharoen W."/>
            <person name="Ohlin V."/>
            <person name="Ondrusek D."/>
            <person name="Pride N."/>
            <person name="Stricklin S.L."/>
            <person name="Sun J."/>
            <person name="Wheeler C."/>
            <person name="Wilson L."/>
            <person name="Zhu H."/>
            <person name="Wood D.W."/>
        </authorList>
    </citation>
    <scope>NUCLEOTIDE SEQUENCE [LARGE SCALE GENOMIC DNA]</scope>
    <source>
        <strain evidence="8">K84 / ATCC BAA-868</strain>
        <plasmid evidence="7 8">pAtK84c</plasmid>
    </source>
</reference>